<evidence type="ECO:0000313" key="2">
    <source>
        <dbReference type="Proteomes" id="UP000011731"/>
    </source>
</evidence>
<dbReference type="Proteomes" id="UP000011731">
    <property type="component" value="Unassembled WGS sequence"/>
</dbReference>
<dbReference type="RefSeq" id="WP_003937944.1">
    <property type="nucleotide sequence ID" value="NZ_AOEX01000061.1"/>
</dbReference>
<dbReference type="GO" id="GO:0016787">
    <property type="term" value="F:hydrolase activity"/>
    <property type="evidence" value="ECO:0007669"/>
    <property type="project" value="UniProtKB-KW"/>
</dbReference>
<dbReference type="SUPFAM" id="SSF53474">
    <property type="entry name" value="alpha/beta-Hydrolases"/>
    <property type="match status" value="1"/>
</dbReference>
<dbReference type="InterPro" id="IPR029058">
    <property type="entry name" value="AB_hydrolase_fold"/>
</dbReference>
<comment type="caution">
    <text evidence="1">The sequence shown here is derived from an EMBL/GenBank/DDBJ whole genome shotgun (WGS) entry which is preliminary data.</text>
</comment>
<sequence>MLLIPGAFLGTESMSAWMGAFTATRSVTVFDQQGHGCTPDTARPNRQISDAQMRSITAKAMVIVGDADGVKPERAPAMFRLLGGGDEEAAATGMLPTVPRARLVVLPATSHLGILGDTEVLVPTVTAFLDDVPPVTPELFRADDDRQAAT</sequence>
<evidence type="ECO:0000313" key="1">
    <source>
        <dbReference type="EMBL" id="EME60696.1"/>
    </source>
</evidence>
<protein>
    <submittedName>
        <fullName evidence="1">Alpha/beta hydrolase</fullName>
    </submittedName>
</protein>
<dbReference type="AlphaFoldDB" id="M2XI62"/>
<keyword evidence="2" id="KW-1185">Reference proteome</keyword>
<accession>M2XI62</accession>
<gene>
    <name evidence="1" type="ORF">G352_19371</name>
</gene>
<dbReference type="EMBL" id="AOEX01000061">
    <property type="protein sequence ID" value="EME60696.1"/>
    <property type="molecule type" value="Genomic_DNA"/>
</dbReference>
<name>M2XI62_9NOCA</name>
<keyword evidence="1" id="KW-0378">Hydrolase</keyword>
<dbReference type="Gene3D" id="3.40.50.1820">
    <property type="entry name" value="alpha/beta hydrolase"/>
    <property type="match status" value="1"/>
</dbReference>
<reference evidence="1 2" key="1">
    <citation type="journal article" date="2013" name="Genome Announc.">
        <title>Draft Genome Sequence of Rhodococcus ruber Strain BKS 20-38.</title>
        <authorList>
            <person name="Bala M."/>
            <person name="Kumar S."/>
            <person name="Raghava G.P."/>
            <person name="Mayilraj S."/>
        </authorList>
    </citation>
    <scope>NUCLEOTIDE SEQUENCE [LARGE SCALE GENOMIC DNA]</scope>
    <source>
        <strain evidence="1 2">BKS 20-38</strain>
    </source>
</reference>
<proteinExistence type="predicted"/>
<dbReference type="PATRIC" id="fig|1278076.4.peg.3986"/>
<organism evidence="1 2">
    <name type="scientific">Rhodococcus ruber BKS 20-38</name>
    <dbReference type="NCBI Taxonomy" id="1278076"/>
    <lineage>
        <taxon>Bacteria</taxon>
        <taxon>Bacillati</taxon>
        <taxon>Actinomycetota</taxon>
        <taxon>Actinomycetes</taxon>
        <taxon>Mycobacteriales</taxon>
        <taxon>Nocardiaceae</taxon>
        <taxon>Rhodococcus</taxon>
    </lineage>
</organism>